<evidence type="ECO:0000313" key="1">
    <source>
        <dbReference type="EMBL" id="CAB4182113.1"/>
    </source>
</evidence>
<dbReference type="Gene3D" id="1.20.272.50">
    <property type="entry name" value="Bacteriophage clamp loader A subunit, A' domain"/>
    <property type="match status" value="1"/>
</dbReference>
<dbReference type="Pfam" id="PF16790">
    <property type="entry name" value="Phage_clamp_A"/>
    <property type="match status" value="1"/>
</dbReference>
<organism evidence="1">
    <name type="scientific">uncultured Caudovirales phage</name>
    <dbReference type="NCBI Taxonomy" id="2100421"/>
    <lineage>
        <taxon>Viruses</taxon>
        <taxon>Duplodnaviria</taxon>
        <taxon>Heunggongvirae</taxon>
        <taxon>Uroviricota</taxon>
        <taxon>Caudoviricetes</taxon>
        <taxon>Peduoviridae</taxon>
        <taxon>Maltschvirus</taxon>
        <taxon>Maltschvirus maltsch</taxon>
    </lineage>
</organism>
<dbReference type="InterPro" id="IPR031868">
    <property type="entry name" value="Phage_clamp_gp62"/>
</dbReference>
<sequence length="128" mass="15017">MNPFDVINDISLKKAGLITGDNEKDYNPFLTNRGLSYFPDTIFHAQEMNKLHHLDKKLQYDYLFNSIRKSKRFSKWSKKDNIKDIDAIIEYFGYSRRRAEEVLNILDKEQVKSIKKKLDKGGVAKDAE</sequence>
<dbReference type="GO" id="GO:0006260">
    <property type="term" value="P:DNA replication"/>
    <property type="evidence" value="ECO:0007669"/>
    <property type="project" value="InterPro"/>
</dbReference>
<protein>
    <submittedName>
        <fullName evidence="1">Clamp loader small subunit</fullName>
    </submittedName>
</protein>
<gene>
    <name evidence="1" type="ORF">UFOVP1071_148</name>
</gene>
<proteinExistence type="predicted"/>
<dbReference type="EMBL" id="LR797022">
    <property type="protein sequence ID" value="CAB4182113.1"/>
    <property type="molecule type" value="Genomic_DNA"/>
</dbReference>
<accession>A0A6J5QD20</accession>
<dbReference type="GO" id="GO:0003677">
    <property type="term" value="F:DNA binding"/>
    <property type="evidence" value="ECO:0007669"/>
    <property type="project" value="InterPro"/>
</dbReference>
<name>A0A6J5QD20_9CAUD</name>
<reference evidence="1" key="1">
    <citation type="submission" date="2020-05" db="EMBL/GenBank/DDBJ databases">
        <authorList>
            <person name="Chiriac C."/>
            <person name="Salcher M."/>
            <person name="Ghai R."/>
            <person name="Kavagutti S V."/>
        </authorList>
    </citation>
    <scope>NUCLEOTIDE SEQUENCE</scope>
</reference>